<dbReference type="EMBL" id="QFFF01000001">
    <property type="protein sequence ID" value="PWG03104.1"/>
    <property type="molecule type" value="Genomic_DNA"/>
</dbReference>
<evidence type="ECO:0000313" key="4">
    <source>
        <dbReference type="EMBL" id="PWG03104.1"/>
    </source>
</evidence>
<dbReference type="SUPFAM" id="SSF55811">
    <property type="entry name" value="Nudix"/>
    <property type="match status" value="1"/>
</dbReference>
<comment type="cofactor">
    <cofactor evidence="1">
        <name>Mg(2+)</name>
        <dbReference type="ChEBI" id="CHEBI:18420"/>
    </cofactor>
</comment>
<evidence type="ECO:0000256" key="2">
    <source>
        <dbReference type="ARBA" id="ARBA00022801"/>
    </source>
</evidence>
<dbReference type="PANTHER" id="PTHR21340">
    <property type="entry name" value="DIADENOSINE 5,5-P1,P4-TETRAPHOSPHATE PYROPHOSPHOHYDROLASE MUTT"/>
    <property type="match status" value="1"/>
</dbReference>
<organism evidence="4 5">
    <name type="scientific">Allosphingosinicella humi</name>
    <dbReference type="NCBI Taxonomy" id="2068657"/>
    <lineage>
        <taxon>Bacteria</taxon>
        <taxon>Pseudomonadati</taxon>
        <taxon>Pseudomonadota</taxon>
        <taxon>Alphaproteobacteria</taxon>
        <taxon>Sphingomonadales</taxon>
        <taxon>Sphingomonadaceae</taxon>
        <taxon>Allosphingosinicella</taxon>
    </lineage>
</organism>
<dbReference type="Proteomes" id="UP000245916">
    <property type="component" value="Unassembled WGS sequence"/>
</dbReference>
<dbReference type="PANTHER" id="PTHR21340:SF7">
    <property type="entry name" value="NUDIX HYDROLASE DOMAIN-CONTAINING PROTEIN"/>
    <property type="match status" value="1"/>
</dbReference>
<comment type="caution">
    <text evidence="4">The sequence shown here is derived from an EMBL/GenBank/DDBJ whole genome shotgun (WGS) entry which is preliminary data.</text>
</comment>
<dbReference type="InterPro" id="IPR051325">
    <property type="entry name" value="Nudix_hydrolase_domain"/>
</dbReference>
<proteinExistence type="predicted"/>
<dbReference type="Pfam" id="PF00293">
    <property type="entry name" value="NUDIX"/>
    <property type="match status" value="1"/>
</dbReference>
<dbReference type="AlphaFoldDB" id="A0A2U2J458"/>
<evidence type="ECO:0000259" key="3">
    <source>
        <dbReference type="PROSITE" id="PS51462"/>
    </source>
</evidence>
<dbReference type="Gene3D" id="3.90.79.10">
    <property type="entry name" value="Nucleoside Triphosphate Pyrophosphohydrolase"/>
    <property type="match status" value="1"/>
</dbReference>
<dbReference type="GO" id="GO:0006754">
    <property type="term" value="P:ATP biosynthetic process"/>
    <property type="evidence" value="ECO:0007669"/>
    <property type="project" value="TreeGrafter"/>
</dbReference>
<keyword evidence="2 4" id="KW-0378">Hydrolase</keyword>
<dbReference type="CDD" id="cd04662">
    <property type="entry name" value="NUDIX_Hydrolase"/>
    <property type="match status" value="1"/>
</dbReference>
<reference evidence="4 5" key="1">
    <citation type="submission" date="2018-05" db="EMBL/GenBank/DDBJ databases">
        <title>Genome of Sphingosinicella humi QZX222.</title>
        <authorList>
            <person name="Qiao Z."/>
            <person name="Wang G."/>
        </authorList>
    </citation>
    <scope>NUCLEOTIDE SEQUENCE [LARGE SCALE GENOMIC DNA]</scope>
    <source>
        <strain evidence="4 5">QZX222</strain>
    </source>
</reference>
<evidence type="ECO:0000313" key="5">
    <source>
        <dbReference type="Proteomes" id="UP000245916"/>
    </source>
</evidence>
<gene>
    <name evidence="4" type="ORF">DF286_09685</name>
</gene>
<dbReference type="GO" id="GO:0006167">
    <property type="term" value="P:AMP biosynthetic process"/>
    <property type="evidence" value="ECO:0007669"/>
    <property type="project" value="TreeGrafter"/>
</dbReference>
<dbReference type="PROSITE" id="PS51462">
    <property type="entry name" value="NUDIX"/>
    <property type="match status" value="1"/>
</dbReference>
<dbReference type="GO" id="GO:0004081">
    <property type="term" value="F:bis(5'-nucleosyl)-tetraphosphatase (asymmetrical) activity"/>
    <property type="evidence" value="ECO:0007669"/>
    <property type="project" value="TreeGrafter"/>
</dbReference>
<dbReference type="PROSITE" id="PS00893">
    <property type="entry name" value="NUDIX_BOX"/>
    <property type="match status" value="1"/>
</dbReference>
<sequence>MPKISAGILLYRLRRGTAEVLLVHPGGPFWRNKDAGAWMIPKGEVAPGEAPLACALREFEEELGVRPEGSPRPLSPVRQAGGKRVEAFALEGELDPDRIVSNRFEMEWPPRSGRLQSFPEVDRAGWLPLAEAREKILARQRPMLDELAQMLGVTPPGDRE</sequence>
<accession>A0A2U2J458</accession>
<evidence type="ECO:0000256" key="1">
    <source>
        <dbReference type="ARBA" id="ARBA00001946"/>
    </source>
</evidence>
<dbReference type="InterPro" id="IPR015797">
    <property type="entry name" value="NUDIX_hydrolase-like_dom_sf"/>
</dbReference>
<protein>
    <submittedName>
        <fullName evidence="4">NUDIX hydrolase</fullName>
    </submittedName>
</protein>
<dbReference type="RefSeq" id="WP_109271242.1">
    <property type="nucleotide sequence ID" value="NZ_QFFF01000001.1"/>
</dbReference>
<name>A0A2U2J458_9SPHN</name>
<dbReference type="OrthoDB" id="954553at2"/>
<dbReference type="InterPro" id="IPR000086">
    <property type="entry name" value="NUDIX_hydrolase_dom"/>
</dbReference>
<feature type="domain" description="Nudix hydrolase" evidence="3">
    <location>
        <begin position="1"/>
        <end position="151"/>
    </location>
</feature>
<dbReference type="InterPro" id="IPR020084">
    <property type="entry name" value="NUDIX_hydrolase_CS"/>
</dbReference>
<keyword evidence="5" id="KW-1185">Reference proteome</keyword>